<dbReference type="InterPro" id="IPR007129">
    <property type="entry name" value="Ubiqinol_cyt_c_chaperone_CPB3"/>
</dbReference>
<evidence type="ECO:0000256" key="2">
    <source>
        <dbReference type="SAM" id="MobiDB-lite"/>
    </source>
</evidence>
<dbReference type="GO" id="GO:0005739">
    <property type="term" value="C:mitochondrion"/>
    <property type="evidence" value="ECO:0007669"/>
    <property type="project" value="TreeGrafter"/>
</dbReference>
<dbReference type="PANTHER" id="PTHR12184:SF1">
    <property type="entry name" value="UBIQUINOL-CYTOCHROME-C REDUCTASE COMPLEX ASSEMBLY FACTOR 1"/>
    <property type="match status" value="1"/>
</dbReference>
<evidence type="ECO:0000313" key="4">
    <source>
        <dbReference type="EMBL" id="ORX33651.1"/>
    </source>
</evidence>
<evidence type="ECO:0000259" key="3">
    <source>
        <dbReference type="Pfam" id="PF03981"/>
    </source>
</evidence>
<evidence type="ECO:0000256" key="1">
    <source>
        <dbReference type="ARBA" id="ARBA00006407"/>
    </source>
</evidence>
<dbReference type="OrthoDB" id="10253878at2759"/>
<dbReference type="Pfam" id="PF03981">
    <property type="entry name" value="Ubiq_cyt_C_chap"/>
    <property type="match status" value="1"/>
</dbReference>
<organism evidence="4 5">
    <name type="scientific">Kockovaella imperatae</name>
    <dbReference type="NCBI Taxonomy" id="4999"/>
    <lineage>
        <taxon>Eukaryota</taxon>
        <taxon>Fungi</taxon>
        <taxon>Dikarya</taxon>
        <taxon>Basidiomycota</taxon>
        <taxon>Agaricomycotina</taxon>
        <taxon>Tremellomycetes</taxon>
        <taxon>Tremellales</taxon>
        <taxon>Cuniculitremaceae</taxon>
        <taxon>Kockovaella</taxon>
    </lineage>
</organism>
<dbReference type="EMBL" id="NBSH01000018">
    <property type="protein sequence ID" value="ORX33651.1"/>
    <property type="molecule type" value="Genomic_DNA"/>
</dbReference>
<dbReference type="AlphaFoldDB" id="A0A1Y1U6I5"/>
<proteinExistence type="inferred from homology"/>
<evidence type="ECO:0000313" key="5">
    <source>
        <dbReference type="Proteomes" id="UP000193218"/>
    </source>
</evidence>
<dbReference type="STRING" id="4999.A0A1Y1U6I5"/>
<feature type="region of interest" description="Disordered" evidence="2">
    <location>
        <begin position="73"/>
        <end position="109"/>
    </location>
</feature>
<accession>A0A1Y1U6I5</accession>
<comment type="similarity">
    <text evidence="1">Belongs to the CBP3 family.</text>
</comment>
<feature type="domain" description="Ubiquinol-cytochrome c chaperone" evidence="3">
    <location>
        <begin position="39"/>
        <end position="239"/>
    </location>
</feature>
<gene>
    <name evidence="4" type="ORF">BD324DRAFT_562673</name>
</gene>
<protein>
    <recommendedName>
        <fullName evidence="3">Ubiquinol-cytochrome c chaperone domain-containing protein</fullName>
    </recommendedName>
</protein>
<keyword evidence="5" id="KW-1185">Reference proteome</keyword>
<dbReference type="RefSeq" id="XP_021867961.1">
    <property type="nucleotide sequence ID" value="XM_022013020.1"/>
</dbReference>
<feature type="compositionally biased region" description="Polar residues" evidence="2">
    <location>
        <begin position="99"/>
        <end position="109"/>
    </location>
</feature>
<dbReference type="FunCoup" id="A0A1Y1U6I5">
    <property type="interactions" value="184"/>
</dbReference>
<dbReference type="InterPro" id="IPR021150">
    <property type="entry name" value="Ubiq_cyt_c_chap"/>
</dbReference>
<sequence length="247" mass="27948">IVKIMGYNTEAVTAIRETQRMLGGIVEAIENDADYWYGECQLPPTYQTFFQLHMMYLLILITRLRALPVAAPSKSHPIPELPDPSPPSTPRPPPAMSPAVTSSTSLFSKPTSGRYTAEIINNFFELAESQMRRALGRNERERVIQNIGLDYVLALQMSEEARDRESADAELASWLWRNLFASRGLGPPSPEFVAPDEVDAYSVTEIYMLDQLERVVRFVRREMARLDQLADRDVLDGNIGAWSRVKD</sequence>
<dbReference type="PANTHER" id="PTHR12184">
    <property type="entry name" value="UBIQUINOL-CYTOCHROME C REDUCTASE COMPLEX ASSEMBLY FACTOR 1 FAMILY MEMBER"/>
    <property type="match status" value="1"/>
</dbReference>
<name>A0A1Y1U6I5_9TREE</name>
<feature type="non-terminal residue" evidence="4">
    <location>
        <position position="247"/>
    </location>
</feature>
<feature type="compositionally biased region" description="Pro residues" evidence="2">
    <location>
        <begin position="79"/>
        <end position="96"/>
    </location>
</feature>
<dbReference type="InParanoid" id="A0A1Y1U6I5"/>
<dbReference type="GO" id="GO:0034551">
    <property type="term" value="P:mitochondrial respiratory chain complex III assembly"/>
    <property type="evidence" value="ECO:0007669"/>
    <property type="project" value="TreeGrafter"/>
</dbReference>
<feature type="non-terminal residue" evidence="4">
    <location>
        <position position="1"/>
    </location>
</feature>
<dbReference type="Proteomes" id="UP000193218">
    <property type="component" value="Unassembled WGS sequence"/>
</dbReference>
<comment type="caution">
    <text evidence="4">The sequence shown here is derived from an EMBL/GenBank/DDBJ whole genome shotgun (WGS) entry which is preliminary data.</text>
</comment>
<reference evidence="4 5" key="1">
    <citation type="submission" date="2017-03" db="EMBL/GenBank/DDBJ databases">
        <title>Widespread Adenine N6-methylation of Active Genes in Fungi.</title>
        <authorList>
            <consortium name="DOE Joint Genome Institute"/>
            <person name="Mondo S.J."/>
            <person name="Dannebaum R.O."/>
            <person name="Kuo R.C."/>
            <person name="Louie K.B."/>
            <person name="Bewick A.J."/>
            <person name="Labutti K."/>
            <person name="Haridas S."/>
            <person name="Kuo A."/>
            <person name="Salamov A."/>
            <person name="Ahrendt S.R."/>
            <person name="Lau R."/>
            <person name="Bowen B.P."/>
            <person name="Lipzen A."/>
            <person name="Sullivan W."/>
            <person name="Andreopoulos W.B."/>
            <person name="Clum A."/>
            <person name="Lindquist E."/>
            <person name="Daum C."/>
            <person name="Northen T.R."/>
            <person name="Ramamoorthy G."/>
            <person name="Schmitz R.J."/>
            <person name="Gryganskyi A."/>
            <person name="Culley D."/>
            <person name="Magnuson J."/>
            <person name="James T.Y."/>
            <person name="O'Malley M.A."/>
            <person name="Stajich J.E."/>
            <person name="Spatafora J.W."/>
            <person name="Visel A."/>
            <person name="Grigoriev I.V."/>
        </authorList>
    </citation>
    <scope>NUCLEOTIDE SEQUENCE [LARGE SCALE GENOMIC DNA]</scope>
    <source>
        <strain evidence="4 5">NRRL Y-17943</strain>
    </source>
</reference>
<dbReference type="GeneID" id="33554828"/>